<dbReference type="PRINTS" id="PR00364">
    <property type="entry name" value="DISEASERSIST"/>
</dbReference>
<dbReference type="SMART" id="SM00255">
    <property type="entry name" value="TIR"/>
    <property type="match status" value="1"/>
</dbReference>
<dbReference type="InterPro" id="IPR027417">
    <property type="entry name" value="P-loop_NTPase"/>
</dbReference>
<evidence type="ECO:0000259" key="4">
    <source>
        <dbReference type="PROSITE" id="PS50104"/>
    </source>
</evidence>
<dbReference type="Pfam" id="PF23282">
    <property type="entry name" value="WHD_ROQ1"/>
    <property type="match status" value="1"/>
</dbReference>
<dbReference type="InterPro" id="IPR044974">
    <property type="entry name" value="Disease_R_plants"/>
</dbReference>
<dbReference type="InterPro" id="IPR042197">
    <property type="entry name" value="Apaf_helical"/>
</dbReference>
<dbReference type="PROSITE" id="PS50104">
    <property type="entry name" value="TIR"/>
    <property type="match status" value="1"/>
</dbReference>
<organism evidence="5 6">
    <name type="scientific">Citrullus colocynthis</name>
    <name type="common">colocynth</name>
    <dbReference type="NCBI Taxonomy" id="252529"/>
    <lineage>
        <taxon>Eukaryota</taxon>
        <taxon>Viridiplantae</taxon>
        <taxon>Streptophyta</taxon>
        <taxon>Embryophyta</taxon>
        <taxon>Tracheophyta</taxon>
        <taxon>Spermatophyta</taxon>
        <taxon>Magnoliopsida</taxon>
        <taxon>eudicotyledons</taxon>
        <taxon>Gunneridae</taxon>
        <taxon>Pentapetalae</taxon>
        <taxon>rosids</taxon>
        <taxon>fabids</taxon>
        <taxon>Cucurbitales</taxon>
        <taxon>Cucurbitaceae</taxon>
        <taxon>Benincaseae</taxon>
        <taxon>Citrullus</taxon>
    </lineage>
</organism>
<dbReference type="InterPro" id="IPR000157">
    <property type="entry name" value="TIR_dom"/>
</dbReference>
<dbReference type="Gene3D" id="1.10.8.430">
    <property type="entry name" value="Helical domain of apoptotic protease-activating factors"/>
    <property type="match status" value="1"/>
</dbReference>
<dbReference type="InterPro" id="IPR035897">
    <property type="entry name" value="Toll_tir_struct_dom_sf"/>
</dbReference>
<evidence type="ECO:0000256" key="2">
    <source>
        <dbReference type="ARBA" id="ARBA00022737"/>
    </source>
</evidence>
<dbReference type="Gene3D" id="3.40.50.300">
    <property type="entry name" value="P-loop containing nucleotide triphosphate hydrolases"/>
    <property type="match status" value="1"/>
</dbReference>
<dbReference type="Pfam" id="PF00931">
    <property type="entry name" value="NB-ARC"/>
    <property type="match status" value="1"/>
</dbReference>
<dbReference type="PANTHER" id="PTHR11017">
    <property type="entry name" value="LEUCINE-RICH REPEAT-CONTAINING PROTEIN"/>
    <property type="match status" value="1"/>
</dbReference>
<dbReference type="InterPro" id="IPR032675">
    <property type="entry name" value="LRR_dom_sf"/>
</dbReference>
<keyword evidence="2" id="KW-0677">Repeat</keyword>
<dbReference type="Gene3D" id="3.40.50.10140">
    <property type="entry name" value="Toll/interleukin-1 receptor homology (TIR) domain"/>
    <property type="match status" value="1"/>
</dbReference>
<feature type="domain" description="TIR" evidence="4">
    <location>
        <begin position="1"/>
        <end position="141"/>
    </location>
</feature>
<proteinExistence type="predicted"/>
<name>A0ABP0Y7S3_9ROSI</name>
<dbReference type="PANTHER" id="PTHR11017:SF570">
    <property type="entry name" value="DISEASE RESISTANCE PROTEIN (TIR-NBS CLASS)-RELATED"/>
    <property type="match status" value="1"/>
</dbReference>
<evidence type="ECO:0000313" key="6">
    <source>
        <dbReference type="Proteomes" id="UP001642487"/>
    </source>
</evidence>
<protein>
    <recommendedName>
        <fullName evidence="4">TIR domain-containing protein</fullName>
    </recommendedName>
</protein>
<keyword evidence="3" id="KW-0611">Plant defense</keyword>
<dbReference type="Pfam" id="PF23286">
    <property type="entry name" value="LRR_13"/>
    <property type="match status" value="1"/>
</dbReference>
<accession>A0ABP0Y7S3</accession>
<dbReference type="SUPFAM" id="SSF52540">
    <property type="entry name" value="P-loop containing nucleoside triphosphate hydrolases"/>
    <property type="match status" value="1"/>
</dbReference>
<dbReference type="SUPFAM" id="SSF52058">
    <property type="entry name" value="L domain-like"/>
    <property type="match status" value="1"/>
</dbReference>
<dbReference type="Proteomes" id="UP001642487">
    <property type="component" value="Chromosome 2"/>
</dbReference>
<dbReference type="InterPro" id="IPR058192">
    <property type="entry name" value="WHD_ROQ1-like"/>
</dbReference>
<dbReference type="InterPro" id="IPR003593">
    <property type="entry name" value="AAA+_ATPase"/>
</dbReference>
<dbReference type="Gene3D" id="3.80.10.10">
    <property type="entry name" value="Ribonuclease Inhibitor"/>
    <property type="match status" value="2"/>
</dbReference>
<keyword evidence="6" id="KW-1185">Reference proteome</keyword>
<dbReference type="EMBL" id="OZ021736">
    <property type="protein sequence ID" value="CAK9314930.1"/>
    <property type="molecule type" value="Genomic_DNA"/>
</dbReference>
<evidence type="ECO:0000313" key="5">
    <source>
        <dbReference type="EMBL" id="CAK9314930.1"/>
    </source>
</evidence>
<dbReference type="InterPro" id="IPR002182">
    <property type="entry name" value="NB-ARC"/>
</dbReference>
<reference evidence="5 6" key="1">
    <citation type="submission" date="2024-03" db="EMBL/GenBank/DDBJ databases">
        <authorList>
            <person name="Gkanogiannis A."/>
            <person name="Becerra Lopez-Lavalle L."/>
        </authorList>
    </citation>
    <scope>NUCLEOTIDE SEQUENCE [LARGE SCALE GENOMIC DNA]</scope>
</reference>
<dbReference type="SUPFAM" id="SSF52200">
    <property type="entry name" value="Toll/Interleukin receptor TIR domain"/>
    <property type="match status" value="1"/>
</dbReference>
<keyword evidence="1" id="KW-0433">Leucine-rich repeat</keyword>
<evidence type="ECO:0000256" key="1">
    <source>
        <dbReference type="ARBA" id="ARBA00022614"/>
    </source>
</evidence>
<sequence length="1189" mass="134406">MALRQNGANVFIDYKLERGEQISETLLRTIQEALISIVVFSQNYASSSWCLDELVKIMDCKQSNGQIVWPIFYKVDPSDIRKQTGSFGEALAKHQAKFNPKTQIWREALTTAANLSGFDLGNYRTEAALIKKLVDEVSAVLNSKCTPLFVAKYPVGIDGRLQDMNLQSRVSKSGVYMVGICGIGGLGKTTLAKALYNKIASQFEGCCYLADVREASRQFNGLVQLQENLLCEILKDNLRVFNLDRGINIIRNRLRSKKVLIVLDDVDKREQLEALVGGRDWFGEGSKIVVTTRNSHLLSGHGFDQVHLIEGLNEDDSFELFCWNAFEESHPSSNSFLDLSKRATSYCKGHPLALVVLGSFLRDRDETKWTFILDGFENSLSKEIKDILQLSFDGLEDKVKDIFLDISCFFVGEEVERAKRMLNACHQNLDFRIVELVDLSLVTIEDGKVQMHELIKQMGHQIVYDESSEPGKRSRLWLMEPILEVLDNNLESDAIKGIKLELDYPTRVAVDPQAFRNMKNLRLLIVKNARVSTEITYLPGSLKWIQWHGFAQPSLPSHFIMKNLVGLDLRHSFISEFGKGLQDCEKLKYVDLSHSTLLRQIPDFSAASNLEELYLNNCTNLRTIDKSVFSLNKLTILKLDGCSNLKTLPTSYFLLSSLQHLTLSFCNKLERIPDFSSASNLKSLYLEECTNLIEIDESVGSLDKLATLVLTGCANLVKLPSRLRLKSLDYLGLSRCRKLENFPTIDENMRSLRLLDLDFTAIKELPSSIEYLTKLCILNLNNCTNLISLPETIYLLMSLWNLDLRNCKLLQEIPNLPQNIQKMDATGCKSLATSPDIIVDIISRKQDLALGEISREFILMNTGIPEWFSYKTRTNLMSASFRHYPDMERTLAACVSFKVNGDSSKRGALISCSIFICNRLHCSFTRSFIPSKSEYLWLVTTSLAWGSIEVQDWTKVLVWFEVVGTDDEVNVSIGSCGVHVTEELHGIQTDLKWPVVHYADFYQPEKLQNPDTGDFLLKSAFQGICYYLNCKATLHAASFDPETIDSKIQPTVFPLHVTCNGDTVIRGTENMRYVTVANSLCNKFSGLKDHQEDLQDSGSFFVARGRDPDGLAKGRGNMIFQGRHGSPRDTITSKNYLITFENLNETEYEAVDEWVRANSWISTGHGTYDGTKYHLLIKRLDNPFGSRIG</sequence>
<gene>
    <name evidence="5" type="ORF">CITCOLO1_LOCUS6703</name>
</gene>
<evidence type="ECO:0000256" key="3">
    <source>
        <dbReference type="ARBA" id="ARBA00022821"/>
    </source>
</evidence>
<dbReference type="Pfam" id="PF01582">
    <property type="entry name" value="TIR"/>
    <property type="match status" value="1"/>
</dbReference>
<dbReference type="SMART" id="SM00382">
    <property type="entry name" value="AAA"/>
    <property type="match status" value="1"/>
</dbReference>
<dbReference type="InterPro" id="IPR058546">
    <property type="entry name" value="RPS4B/Roq1-like_LRR"/>
</dbReference>